<dbReference type="RefSeq" id="XP_005645514.1">
    <property type="nucleotide sequence ID" value="XM_005645457.1"/>
</dbReference>
<dbReference type="InterPro" id="IPR001705">
    <property type="entry name" value="Ribosomal_bL33"/>
</dbReference>
<reference evidence="5 6" key="1">
    <citation type="journal article" date="2012" name="Genome Biol.">
        <title>The genome of the polar eukaryotic microalga coccomyxa subellipsoidea reveals traits of cold adaptation.</title>
        <authorList>
            <person name="Blanc G."/>
            <person name="Agarkova I."/>
            <person name="Grimwood J."/>
            <person name="Kuo A."/>
            <person name="Brueggeman A."/>
            <person name="Dunigan D."/>
            <person name="Gurnon J."/>
            <person name="Ladunga I."/>
            <person name="Lindquist E."/>
            <person name="Lucas S."/>
            <person name="Pangilinan J."/>
            <person name="Proschold T."/>
            <person name="Salamov A."/>
            <person name="Schmutz J."/>
            <person name="Weeks D."/>
            <person name="Yamada T."/>
            <person name="Claverie J.M."/>
            <person name="Grigoriev I."/>
            <person name="Van Etten J."/>
            <person name="Lomsadze A."/>
            <person name="Borodovsky M."/>
        </authorList>
    </citation>
    <scope>NUCLEOTIDE SEQUENCE [LARGE SCALE GENOMIC DNA]</scope>
    <source>
        <strain evidence="5 6">C-169</strain>
    </source>
</reference>
<dbReference type="NCBIfam" id="TIGR01023">
    <property type="entry name" value="rpmG_bact"/>
    <property type="match status" value="1"/>
</dbReference>
<evidence type="ECO:0000313" key="6">
    <source>
        <dbReference type="Proteomes" id="UP000007264"/>
    </source>
</evidence>
<sequence>MAGGKKGISILIKLVSTAGTGYFYVKRKNPRNLPNKLQFVKYDPRVRQHVLFTEQKLK</sequence>
<dbReference type="GO" id="GO:0006412">
    <property type="term" value="P:translation"/>
    <property type="evidence" value="ECO:0007669"/>
    <property type="project" value="InterPro"/>
</dbReference>
<proteinExistence type="inferred from homology"/>
<dbReference type="GeneID" id="17038723"/>
<dbReference type="Pfam" id="PF00471">
    <property type="entry name" value="Ribosomal_L33"/>
    <property type="match status" value="1"/>
</dbReference>
<dbReference type="InterPro" id="IPR038584">
    <property type="entry name" value="Ribosomal_bL33_sf"/>
</dbReference>
<dbReference type="Proteomes" id="UP000007264">
    <property type="component" value="Unassembled WGS sequence"/>
</dbReference>
<dbReference type="HAMAP" id="MF_00294">
    <property type="entry name" value="Ribosomal_bL33"/>
    <property type="match status" value="1"/>
</dbReference>
<dbReference type="GO" id="GO:0015934">
    <property type="term" value="C:large ribosomal subunit"/>
    <property type="evidence" value="ECO:0007669"/>
    <property type="project" value="TreeGrafter"/>
</dbReference>
<protein>
    <recommendedName>
        <fullName evidence="4">Large ribosomal subunit protein bL33c</fullName>
    </recommendedName>
</protein>
<dbReference type="FunFam" id="2.20.28.120:FF:000006">
    <property type="entry name" value="50S ribosomal protein L33"/>
    <property type="match status" value="1"/>
</dbReference>
<accession>I0YRF1</accession>
<comment type="similarity">
    <text evidence="1">Belongs to the bacterial ribosomal protein bL33 family.</text>
</comment>
<keyword evidence="6" id="KW-1185">Reference proteome</keyword>
<dbReference type="InterPro" id="IPR011332">
    <property type="entry name" value="Ribosomal_zn-bd"/>
</dbReference>
<dbReference type="STRING" id="574566.I0YRF1"/>
<dbReference type="Gene3D" id="2.20.28.120">
    <property type="entry name" value="Ribosomal protein L33"/>
    <property type="match status" value="1"/>
</dbReference>
<evidence type="ECO:0000313" key="5">
    <source>
        <dbReference type="EMBL" id="EIE20970.1"/>
    </source>
</evidence>
<dbReference type="GO" id="GO:0003735">
    <property type="term" value="F:structural constituent of ribosome"/>
    <property type="evidence" value="ECO:0007669"/>
    <property type="project" value="InterPro"/>
</dbReference>
<dbReference type="OrthoDB" id="275534at2759"/>
<dbReference type="PROSITE" id="PS00582">
    <property type="entry name" value="RIBOSOMAL_L33"/>
    <property type="match status" value="1"/>
</dbReference>
<dbReference type="PANTHER" id="PTHR15238">
    <property type="entry name" value="54S RIBOSOMAL PROTEIN L39, MITOCHONDRIAL"/>
    <property type="match status" value="1"/>
</dbReference>
<organism evidence="5 6">
    <name type="scientific">Coccomyxa subellipsoidea (strain C-169)</name>
    <name type="common">Green microalga</name>
    <dbReference type="NCBI Taxonomy" id="574566"/>
    <lineage>
        <taxon>Eukaryota</taxon>
        <taxon>Viridiplantae</taxon>
        <taxon>Chlorophyta</taxon>
        <taxon>core chlorophytes</taxon>
        <taxon>Trebouxiophyceae</taxon>
        <taxon>Trebouxiophyceae incertae sedis</taxon>
        <taxon>Coccomyxaceae</taxon>
        <taxon>Coccomyxa</taxon>
        <taxon>Coccomyxa subellipsoidea</taxon>
    </lineage>
</organism>
<dbReference type="EMBL" id="AGSI01000014">
    <property type="protein sequence ID" value="EIE20970.1"/>
    <property type="molecule type" value="Genomic_DNA"/>
</dbReference>
<keyword evidence="2" id="KW-0689">Ribosomal protein</keyword>
<dbReference type="eggNOG" id="KOG3505">
    <property type="taxonomic scope" value="Eukaryota"/>
</dbReference>
<dbReference type="InterPro" id="IPR018264">
    <property type="entry name" value="Ribosomal_bL33_CS"/>
</dbReference>
<comment type="caution">
    <text evidence="5">The sequence shown here is derived from an EMBL/GenBank/DDBJ whole genome shotgun (WGS) entry which is preliminary data.</text>
</comment>
<evidence type="ECO:0000256" key="1">
    <source>
        <dbReference type="ARBA" id="ARBA00007596"/>
    </source>
</evidence>
<dbReference type="KEGG" id="csl:COCSUDRAFT_83529"/>
<dbReference type="NCBIfam" id="NF001860">
    <property type="entry name" value="PRK00595.1"/>
    <property type="match status" value="1"/>
</dbReference>
<gene>
    <name evidence="5" type="ORF">COCSUDRAFT_83529</name>
</gene>
<keyword evidence="3" id="KW-0687">Ribonucleoprotein</keyword>
<evidence type="ECO:0000256" key="4">
    <source>
        <dbReference type="ARBA" id="ARBA00035276"/>
    </source>
</evidence>
<dbReference type="AlphaFoldDB" id="I0YRF1"/>
<dbReference type="GO" id="GO:0005737">
    <property type="term" value="C:cytoplasm"/>
    <property type="evidence" value="ECO:0007669"/>
    <property type="project" value="UniProtKB-ARBA"/>
</dbReference>
<evidence type="ECO:0000256" key="2">
    <source>
        <dbReference type="ARBA" id="ARBA00022980"/>
    </source>
</evidence>
<name>I0YRF1_COCSC</name>
<evidence type="ECO:0000256" key="3">
    <source>
        <dbReference type="ARBA" id="ARBA00023274"/>
    </source>
</evidence>
<dbReference type="SUPFAM" id="SSF57829">
    <property type="entry name" value="Zn-binding ribosomal proteins"/>
    <property type="match status" value="1"/>
</dbReference>
<dbReference type="PANTHER" id="PTHR15238:SF1">
    <property type="entry name" value="LARGE RIBOSOMAL SUBUNIT PROTEIN BL33M"/>
    <property type="match status" value="1"/>
</dbReference>